<keyword evidence="14" id="KW-1185">Reference proteome</keyword>
<sequence length="376" mass="39067">MLAFDLKTLAARFDSDGTGHEQVVLFQDPASDLKGFVAVHSTALGPALGGVRFTSYTDEGQALADVLRLSRGMSYKNAVAGLDFGGGKAVVIGDPERIKTEELLLAYGRFVASLDGRYVTACDVGTTPEDMEVIASTCPWTVTRPTTSGGTGDPSVFTARGVLQGMKAAALHRWGTPALQGRTVGIAGVGKVGHLLVELLFEEGARVVVTDVRGEAVRGITEKFPEITAVKDTGSLIRLEGLDVYAPCALGGALSDDVVPLLTAEVVCGAANNQLAHPGIERRLKDRGILYLPDYVVNAGGVIHAAGGLRGATDGEILAKVDAIFDTTLAILEHAEAEDILPGAAADRIAEQRIATAASARTAAASGRSPRPGRVA</sequence>
<proteinExistence type="inferred from homology"/>
<organism evidence="13 14">
    <name type="scientific">Streptomyces nogalater</name>
    <dbReference type="NCBI Taxonomy" id="38314"/>
    <lineage>
        <taxon>Bacteria</taxon>
        <taxon>Bacillati</taxon>
        <taxon>Actinomycetota</taxon>
        <taxon>Actinomycetes</taxon>
        <taxon>Kitasatosporales</taxon>
        <taxon>Streptomycetaceae</taxon>
        <taxon>Streptomyces</taxon>
    </lineage>
</organism>
<dbReference type="Gene3D" id="3.40.50.720">
    <property type="entry name" value="NAD(P)-binding Rossmann-like Domain"/>
    <property type="match status" value="1"/>
</dbReference>
<dbReference type="InterPro" id="IPR006096">
    <property type="entry name" value="Glu/Leu/Phe/Val/Trp_DH_C"/>
</dbReference>
<dbReference type="Proteomes" id="UP001596065">
    <property type="component" value="Unassembled WGS sequence"/>
</dbReference>
<evidence type="ECO:0000259" key="12">
    <source>
        <dbReference type="SMART" id="SM00839"/>
    </source>
</evidence>
<name>A0ABW0WHI6_STRNO</name>
<dbReference type="InterPro" id="IPR046346">
    <property type="entry name" value="Aminoacid_DH-like_N_sf"/>
</dbReference>
<keyword evidence="9" id="KW-0520">NAD</keyword>
<dbReference type="InterPro" id="IPR016211">
    <property type="entry name" value="Glu/Phe/Leu/Val/Trp_DH_bac/arc"/>
</dbReference>
<dbReference type="PIRSF" id="PIRSF000188">
    <property type="entry name" value="Phe_leu_dh"/>
    <property type="match status" value="1"/>
</dbReference>
<dbReference type="CDD" id="cd01075">
    <property type="entry name" value="NAD_bind_Leu_Phe_Val_DH"/>
    <property type="match status" value="1"/>
</dbReference>
<dbReference type="InterPro" id="IPR006095">
    <property type="entry name" value="Glu/Leu/Phe/Val/Trp_DH"/>
</dbReference>
<protein>
    <recommendedName>
        <fullName evidence="6">Valine dehydrogenase</fullName>
        <ecNumber evidence="5">1.4.1.23</ecNumber>
    </recommendedName>
</protein>
<comment type="similarity">
    <text evidence="3 11">Belongs to the Glu/Leu/Phe/Val dehydrogenases family.</text>
</comment>
<dbReference type="EC" id="1.4.1.23" evidence="5"/>
<dbReference type="PANTHER" id="PTHR42722:SF1">
    <property type="entry name" value="VALINE DEHYDROGENASE"/>
    <property type="match status" value="1"/>
</dbReference>
<comment type="subunit">
    <text evidence="4">Homodimer.</text>
</comment>
<dbReference type="SMART" id="SM00839">
    <property type="entry name" value="ELFV_dehydrog"/>
    <property type="match status" value="1"/>
</dbReference>
<evidence type="ECO:0000256" key="2">
    <source>
        <dbReference type="ARBA" id="ARBA00005109"/>
    </source>
</evidence>
<dbReference type="Pfam" id="PF00208">
    <property type="entry name" value="ELFV_dehydrog"/>
    <property type="match status" value="1"/>
</dbReference>
<reference evidence="14" key="1">
    <citation type="journal article" date="2019" name="Int. J. Syst. Evol. Microbiol.">
        <title>The Global Catalogue of Microorganisms (GCM) 10K type strain sequencing project: providing services to taxonomists for standard genome sequencing and annotation.</title>
        <authorList>
            <consortium name="The Broad Institute Genomics Platform"/>
            <consortium name="The Broad Institute Genome Sequencing Center for Infectious Disease"/>
            <person name="Wu L."/>
            <person name="Ma J."/>
        </authorList>
    </citation>
    <scope>NUCLEOTIDE SEQUENCE [LARGE SCALE GENOMIC DNA]</scope>
    <source>
        <strain evidence="14">KCTC 5701</strain>
    </source>
</reference>
<dbReference type="SUPFAM" id="SSF53223">
    <property type="entry name" value="Aminoacid dehydrogenase-like, N-terminal domain"/>
    <property type="match status" value="1"/>
</dbReference>
<evidence type="ECO:0000256" key="6">
    <source>
        <dbReference type="ARBA" id="ARBA00017332"/>
    </source>
</evidence>
<evidence type="ECO:0000256" key="5">
    <source>
        <dbReference type="ARBA" id="ARBA00012136"/>
    </source>
</evidence>
<dbReference type="Pfam" id="PF02812">
    <property type="entry name" value="ELFV_dehydrog_N"/>
    <property type="match status" value="1"/>
</dbReference>
<gene>
    <name evidence="13" type="ORF">ACFP3J_09260</name>
</gene>
<evidence type="ECO:0000313" key="13">
    <source>
        <dbReference type="EMBL" id="MFC5655681.1"/>
    </source>
</evidence>
<dbReference type="SUPFAM" id="SSF51735">
    <property type="entry name" value="NAD(P)-binding Rossmann-fold domains"/>
    <property type="match status" value="1"/>
</dbReference>
<dbReference type="Gene3D" id="3.40.50.10860">
    <property type="entry name" value="Leucine Dehydrogenase, chain A, domain 1"/>
    <property type="match status" value="1"/>
</dbReference>
<dbReference type="PRINTS" id="PR00082">
    <property type="entry name" value="GLFDHDRGNASE"/>
</dbReference>
<evidence type="ECO:0000256" key="11">
    <source>
        <dbReference type="RuleBase" id="RU004417"/>
    </source>
</evidence>
<comment type="caution">
    <text evidence="13">The sequence shown here is derived from an EMBL/GenBank/DDBJ whole genome shotgun (WGS) entry which is preliminary data.</text>
</comment>
<comment type="catalytic activity">
    <reaction evidence="10">
        <text>L-valine + NAD(+) + H2O = 3-methyl-2-oxobutanoate + NH4(+) + NADH + H(+)</text>
        <dbReference type="Rhea" id="RHEA:30763"/>
        <dbReference type="ChEBI" id="CHEBI:11851"/>
        <dbReference type="ChEBI" id="CHEBI:15377"/>
        <dbReference type="ChEBI" id="CHEBI:15378"/>
        <dbReference type="ChEBI" id="CHEBI:28938"/>
        <dbReference type="ChEBI" id="CHEBI:57540"/>
        <dbReference type="ChEBI" id="CHEBI:57762"/>
        <dbReference type="ChEBI" id="CHEBI:57945"/>
        <dbReference type="EC" id="1.4.1.23"/>
    </reaction>
</comment>
<keyword evidence="8 11" id="KW-0560">Oxidoreductase</keyword>
<dbReference type="InterPro" id="IPR036291">
    <property type="entry name" value="NAD(P)-bd_dom_sf"/>
</dbReference>
<evidence type="ECO:0000256" key="4">
    <source>
        <dbReference type="ARBA" id="ARBA00011738"/>
    </source>
</evidence>
<evidence type="ECO:0000313" key="14">
    <source>
        <dbReference type="Proteomes" id="UP001596065"/>
    </source>
</evidence>
<evidence type="ECO:0000256" key="10">
    <source>
        <dbReference type="ARBA" id="ARBA00048547"/>
    </source>
</evidence>
<accession>A0ABW0WHI6</accession>
<evidence type="ECO:0000256" key="3">
    <source>
        <dbReference type="ARBA" id="ARBA00006382"/>
    </source>
</evidence>
<dbReference type="InterPro" id="IPR033524">
    <property type="entry name" value="Glu/Leu/Phe/Val_DH_AS"/>
</dbReference>
<comment type="subcellular location">
    <subcellularLocation>
        <location evidence="1">Cytoplasm</location>
    </subcellularLocation>
</comment>
<dbReference type="InterPro" id="IPR006097">
    <property type="entry name" value="Glu/Leu/Phe/Val/Trp_DH_dimer"/>
</dbReference>
<dbReference type="EMBL" id="JBHSOE010000011">
    <property type="protein sequence ID" value="MFC5655681.1"/>
    <property type="molecule type" value="Genomic_DNA"/>
</dbReference>
<keyword evidence="7" id="KW-0101">Branched-chain amino acid catabolism</keyword>
<evidence type="ECO:0000256" key="7">
    <source>
        <dbReference type="ARBA" id="ARBA00022456"/>
    </source>
</evidence>
<dbReference type="RefSeq" id="WP_344349602.1">
    <property type="nucleotide sequence ID" value="NZ_BAAASM010000030.1"/>
</dbReference>
<evidence type="ECO:0000256" key="8">
    <source>
        <dbReference type="ARBA" id="ARBA00023002"/>
    </source>
</evidence>
<feature type="domain" description="Glutamate/phenylalanine/leucine/valine/L-tryptophan dehydrogenase C-terminal" evidence="12">
    <location>
        <begin position="152"/>
        <end position="362"/>
    </location>
</feature>
<dbReference type="PANTHER" id="PTHR42722">
    <property type="entry name" value="LEUCINE DEHYDROGENASE"/>
    <property type="match status" value="1"/>
</dbReference>
<comment type="pathway">
    <text evidence="2">Amino-acid degradation; L-valine degradation.</text>
</comment>
<evidence type="ECO:0000256" key="1">
    <source>
        <dbReference type="ARBA" id="ARBA00004496"/>
    </source>
</evidence>
<dbReference type="PROSITE" id="PS00074">
    <property type="entry name" value="GLFV_DEHYDROGENASE"/>
    <property type="match status" value="1"/>
</dbReference>
<evidence type="ECO:0000256" key="9">
    <source>
        <dbReference type="ARBA" id="ARBA00023027"/>
    </source>
</evidence>